<keyword evidence="1" id="KW-1185">Reference proteome</keyword>
<organism evidence="1 2">
    <name type="scientific">Danio rerio</name>
    <name type="common">Zebrafish</name>
    <name type="synonym">Brachydanio rerio</name>
    <dbReference type="NCBI Taxonomy" id="7955"/>
    <lineage>
        <taxon>Eukaryota</taxon>
        <taxon>Metazoa</taxon>
        <taxon>Chordata</taxon>
        <taxon>Craniata</taxon>
        <taxon>Vertebrata</taxon>
        <taxon>Euteleostomi</taxon>
        <taxon>Actinopterygii</taxon>
        <taxon>Neopterygii</taxon>
        <taxon>Teleostei</taxon>
        <taxon>Ostariophysi</taxon>
        <taxon>Cypriniformes</taxon>
        <taxon>Danionidae</taxon>
        <taxon>Danioninae</taxon>
        <taxon>Danio</taxon>
    </lineage>
</organism>
<name>A0AC58G2M1_DANRE</name>
<accession>A0AC58G2M1</accession>
<gene>
    <name evidence="2" type="primary">LOC100334521</name>
</gene>
<evidence type="ECO:0000313" key="2">
    <source>
        <dbReference type="RefSeq" id="XP_073763989.1"/>
    </source>
</evidence>
<reference evidence="2" key="1">
    <citation type="submission" date="2025-08" db="UniProtKB">
        <authorList>
            <consortium name="RefSeq"/>
        </authorList>
    </citation>
    <scope>IDENTIFICATION</scope>
    <source>
        <strain evidence="2">Tuebingen</strain>
        <tissue evidence="2">Fibroblasts and whole tissue</tissue>
    </source>
</reference>
<protein>
    <submittedName>
        <fullName evidence="2">Uncharacterized protein isoform X1</fullName>
    </submittedName>
</protein>
<sequence>MVVVRLLNEMKWMFGFLHLFLGITPTHSSTGYIPENLALRGQAVQSSTYVAWSSFAIDGYSTSCTHTKTETNPWWRLELPNSFSIGRVVFINRIDCCPALIDGAQILIGDSLVNNGSSNSKCAEISGLSAGQSVSYSCGGLQGRYVIVFVPGDFKNLTVCELMVYSTGNVQLNGYAVQSSIYEYWHAQSGNDGIKFAPGQNSFCTHTKTNTNPWWILDLLDTYYVDFVTITNRADCCAERINGAEIHIGNSTENNTYNNPICAVISSMPLGASYRFSCAGMEGRYVSVVLPGVDRLLALCEVEVYQQLWVRKNSVKLKLVSSSDLTGPENDKLLSQLQSSLEVRGFTKLKLSWIKPPQPEVKRDQKGQCLTIP</sequence>
<proteinExistence type="predicted"/>
<dbReference type="Proteomes" id="UP000000437">
    <property type="component" value="Chromosome 7"/>
</dbReference>
<dbReference type="RefSeq" id="XP_073763989.1">
    <property type="nucleotide sequence ID" value="XM_073907888.1"/>
</dbReference>
<evidence type="ECO:0000313" key="1">
    <source>
        <dbReference type="Proteomes" id="UP000000437"/>
    </source>
</evidence>